<feature type="domain" description="Guanylate kinase-like" evidence="7">
    <location>
        <begin position="29"/>
        <end position="211"/>
    </location>
</feature>
<keyword evidence="5 8" id="KW-0418">Kinase</keyword>
<dbReference type="InterPro" id="IPR020590">
    <property type="entry name" value="Guanylate_kinase_CS"/>
</dbReference>
<dbReference type="Gene3D" id="3.40.50.300">
    <property type="entry name" value="P-loop containing nucleotide triphosphate hydrolases"/>
    <property type="match status" value="1"/>
</dbReference>
<evidence type="ECO:0000259" key="7">
    <source>
        <dbReference type="PROSITE" id="PS50052"/>
    </source>
</evidence>
<dbReference type="CTD" id="24591160"/>
<dbReference type="SMART" id="SM00072">
    <property type="entry name" value="GuKc"/>
    <property type="match status" value="1"/>
</dbReference>
<protein>
    <recommendedName>
        <fullName evidence="2">guanylate kinase</fullName>
        <ecNumber evidence="2">2.7.4.8</ecNumber>
    </recommendedName>
</protein>
<dbReference type="GO" id="GO:0004385">
    <property type="term" value="F:GMP kinase activity"/>
    <property type="evidence" value="ECO:0007669"/>
    <property type="project" value="UniProtKB-EC"/>
</dbReference>
<gene>
    <name evidence="8" type="primary">Guk1_1</name>
    <name evidence="8" type="ORF">g.51015</name>
</gene>
<proteinExistence type="inferred from homology"/>
<reference evidence="8" key="1">
    <citation type="submission" date="2014-11" db="EMBL/GenBank/DDBJ databases">
        <authorList>
            <person name="Geib S."/>
        </authorList>
    </citation>
    <scope>NUCLEOTIDE SEQUENCE</scope>
</reference>
<accession>A0A0A1XA17</accession>
<evidence type="ECO:0000256" key="6">
    <source>
        <dbReference type="ARBA" id="ARBA00022840"/>
    </source>
</evidence>
<evidence type="ECO:0000256" key="4">
    <source>
        <dbReference type="ARBA" id="ARBA00022741"/>
    </source>
</evidence>
<name>A0A0A1XA17_ZEUCU</name>
<evidence type="ECO:0000313" key="8">
    <source>
        <dbReference type="EMBL" id="JAD08144.1"/>
    </source>
</evidence>
<evidence type="ECO:0000256" key="2">
    <source>
        <dbReference type="ARBA" id="ARBA00012961"/>
    </source>
</evidence>
<evidence type="ECO:0000256" key="1">
    <source>
        <dbReference type="ARBA" id="ARBA00005790"/>
    </source>
</evidence>
<dbReference type="InterPro" id="IPR008144">
    <property type="entry name" value="Guanylate_kin-like_dom"/>
</dbReference>
<dbReference type="Pfam" id="PF00625">
    <property type="entry name" value="Guanylate_kin"/>
    <property type="match status" value="1"/>
</dbReference>
<dbReference type="EC" id="2.7.4.8" evidence="2"/>
<dbReference type="RefSeq" id="XP_011193944.1">
    <property type="nucleotide sequence ID" value="XM_011195642.3"/>
</dbReference>
<dbReference type="RefSeq" id="XP_054091295.1">
    <property type="nucleotide sequence ID" value="XM_054235320.1"/>
</dbReference>
<evidence type="ECO:0000256" key="3">
    <source>
        <dbReference type="ARBA" id="ARBA00022679"/>
    </source>
</evidence>
<dbReference type="EMBL" id="GBXI01006148">
    <property type="protein sequence ID" value="JAD08144.1"/>
    <property type="molecule type" value="Transcribed_RNA"/>
</dbReference>
<keyword evidence="3" id="KW-0808">Transferase</keyword>
<organism evidence="8">
    <name type="scientific">Zeugodacus cucurbitae</name>
    <name type="common">Melon fruit fly</name>
    <name type="synonym">Bactrocera cucurbitae</name>
    <dbReference type="NCBI Taxonomy" id="28588"/>
    <lineage>
        <taxon>Eukaryota</taxon>
        <taxon>Metazoa</taxon>
        <taxon>Ecdysozoa</taxon>
        <taxon>Arthropoda</taxon>
        <taxon>Hexapoda</taxon>
        <taxon>Insecta</taxon>
        <taxon>Pterygota</taxon>
        <taxon>Neoptera</taxon>
        <taxon>Endopterygota</taxon>
        <taxon>Diptera</taxon>
        <taxon>Brachycera</taxon>
        <taxon>Muscomorpha</taxon>
        <taxon>Tephritoidea</taxon>
        <taxon>Tephritidae</taxon>
        <taxon>Zeugodacus</taxon>
        <taxon>Zeugodacus</taxon>
    </lineage>
</organism>
<dbReference type="FunFam" id="3.40.50.300:FF:000776">
    <property type="entry name" value="Guanylate kinase 2"/>
    <property type="match status" value="1"/>
</dbReference>
<dbReference type="SUPFAM" id="SSF52540">
    <property type="entry name" value="P-loop containing nucleoside triphosphate hydrolases"/>
    <property type="match status" value="1"/>
</dbReference>
<keyword evidence="6" id="KW-0067">ATP-binding</keyword>
<dbReference type="GeneID" id="105219483"/>
<dbReference type="InterPro" id="IPR008145">
    <property type="entry name" value="GK/Ca_channel_bsu"/>
</dbReference>
<sequence length="227" mass="25669">MLRVIATGRKGAILKFFGRMSSEAPIKGPRPLVVCGPSGSGKTTLLKKLFEEFPHTFGFSISHTTRSPRAGEEHGVHYYFVDKDKMKEQIANDEFIETAVFSGNTYGTSKDAIRNIQNSGKVCVLDIEPQGVDQIKKTDLNPILVYNNPPTLKDLELRLRKRQTETEESLQKRLAAAEQEIAYGLTEGNFHKIIHNIEIDASYKEFKDFIVKELKAQENQGVVIRWE</sequence>
<dbReference type="GO" id="GO:0005524">
    <property type="term" value="F:ATP binding"/>
    <property type="evidence" value="ECO:0007669"/>
    <property type="project" value="UniProtKB-KW"/>
</dbReference>
<dbReference type="NCBIfam" id="TIGR03263">
    <property type="entry name" value="guanyl_kin"/>
    <property type="match status" value="1"/>
</dbReference>
<evidence type="ECO:0000256" key="5">
    <source>
        <dbReference type="ARBA" id="ARBA00022777"/>
    </source>
</evidence>
<comment type="similarity">
    <text evidence="1">Belongs to the guanylate kinase family.</text>
</comment>
<dbReference type="InterPro" id="IPR017665">
    <property type="entry name" value="Guanylate_kinase"/>
</dbReference>
<dbReference type="AlphaFoldDB" id="A0A0A1XA17"/>
<dbReference type="InterPro" id="IPR027417">
    <property type="entry name" value="P-loop_NTPase"/>
</dbReference>
<dbReference type="CDD" id="cd00071">
    <property type="entry name" value="GMPK"/>
    <property type="match status" value="1"/>
</dbReference>
<dbReference type="PANTHER" id="PTHR23117:SF13">
    <property type="entry name" value="GUANYLATE KINASE"/>
    <property type="match status" value="1"/>
</dbReference>
<dbReference type="PROSITE" id="PS00856">
    <property type="entry name" value="GUANYLATE_KINASE_1"/>
    <property type="match status" value="1"/>
</dbReference>
<dbReference type="RefSeq" id="XP_011193945.1">
    <property type="nucleotide sequence ID" value="XM_011195643.3"/>
</dbReference>
<dbReference type="PANTHER" id="PTHR23117">
    <property type="entry name" value="GUANYLATE KINASE-RELATED"/>
    <property type="match status" value="1"/>
</dbReference>
<dbReference type="PROSITE" id="PS50052">
    <property type="entry name" value="GUANYLATE_KINASE_2"/>
    <property type="match status" value="1"/>
</dbReference>
<keyword evidence="4" id="KW-0547">Nucleotide-binding</keyword>
<dbReference type="OrthoDB" id="20783at2759"/>
<reference evidence="8" key="2">
    <citation type="journal article" date="2015" name="Gigascience">
        <title>Reconstructing a comprehensive transcriptome assembly of a white-pupal translocated strain of the pest fruit fly Bactrocera cucurbitae.</title>
        <authorList>
            <person name="Sim S.B."/>
            <person name="Calla B."/>
            <person name="Hall B."/>
            <person name="DeRego T."/>
            <person name="Geib S.M."/>
        </authorList>
    </citation>
    <scope>NUCLEOTIDE SEQUENCE</scope>
</reference>
<dbReference type="GO" id="GO:0005829">
    <property type="term" value="C:cytosol"/>
    <property type="evidence" value="ECO:0007669"/>
    <property type="project" value="TreeGrafter"/>
</dbReference>